<dbReference type="Gene3D" id="3.30.559.30">
    <property type="entry name" value="Nonribosomal peptide synthetase, condensation domain"/>
    <property type="match status" value="2"/>
</dbReference>
<gene>
    <name evidence="5" type="ORF">GCM10010170_074760</name>
</gene>
<dbReference type="Gene3D" id="3.30.559.10">
    <property type="entry name" value="Chloramphenicol acetyltransferase-like domain"/>
    <property type="match status" value="2"/>
</dbReference>
<dbReference type="PANTHER" id="PTHR45527">
    <property type="entry name" value="NONRIBOSOMAL PEPTIDE SYNTHETASE"/>
    <property type="match status" value="1"/>
</dbReference>
<dbReference type="Gene3D" id="3.40.50.12780">
    <property type="entry name" value="N-terminal domain of ligase-like"/>
    <property type="match status" value="1"/>
</dbReference>
<dbReference type="PROSITE" id="PS50075">
    <property type="entry name" value="CARRIER"/>
    <property type="match status" value="2"/>
</dbReference>
<dbReference type="SUPFAM" id="SSF52777">
    <property type="entry name" value="CoA-dependent acyltransferases"/>
    <property type="match status" value="4"/>
</dbReference>
<dbReference type="InterPro" id="IPR001242">
    <property type="entry name" value="Condensation_dom"/>
</dbReference>
<feature type="domain" description="Carrier" evidence="4">
    <location>
        <begin position="1952"/>
        <end position="2027"/>
    </location>
</feature>
<dbReference type="EMBL" id="BAAARV010000074">
    <property type="protein sequence ID" value="GAA2372522.1"/>
    <property type="molecule type" value="Genomic_DNA"/>
</dbReference>
<dbReference type="PROSITE" id="PS00012">
    <property type="entry name" value="PHOSPHOPANTETHEINE"/>
    <property type="match status" value="2"/>
</dbReference>
<dbReference type="Gene3D" id="3.30.300.30">
    <property type="match status" value="2"/>
</dbReference>
<dbReference type="Pfam" id="PF13193">
    <property type="entry name" value="AMP-binding_C"/>
    <property type="match status" value="2"/>
</dbReference>
<dbReference type="SUPFAM" id="SSF56801">
    <property type="entry name" value="Acetyl-CoA synthetase-like"/>
    <property type="match status" value="2"/>
</dbReference>
<evidence type="ECO:0000313" key="6">
    <source>
        <dbReference type="Proteomes" id="UP001501444"/>
    </source>
</evidence>
<sequence>MTRTYPLSPGQQRLWFLHRLDPADASYNVPVTLRISGPLDAGALELAWDELMARHDMLRVRFRDDRGTAVQWIDRQRPPLQRLEPAAPSDVEAARGLLRLRANQPFDLVTGPVLRAGLIRLADDDHLLGIVVHHIAADGWSVEVLLRELSELYAAATSGKPNPLPPVAASYLDLIAERPAGADDDAVAYWTRELAGAPALELPTDRPRRPVRSGRGGRHAFELPAGLMSELDALARAERCTLFTVLLAAFQVLLARHSGQHDVSVGTPVLGREDPDDAVVGHFAGTVVIRTDLGGDPTFREVLRATRARVLGAFGHPDVPYERVLSGLRGGGDRSRTPLYQAMFMLLHQHDTRPRLGELPADIFDQGLDQARTDVSLDVYRRPGNAQAVLAYDSDLFDHATAGRWARRYRTLLADVLARPGARIGELALLDPQEGAELARWNDTGEARPRTGAYARFAERVAERPDATAIVWCGRPVSYAELAARAGRLAALLEGRCPPGGLVAVCLPRSPDLVAALLAAWRLGAAYLPLDPEYPPERIALVAEDSRADVVLTERSLVGRFGAARVALVDDAPATADAAPARDTDPEDVAYVLYTSGSTGRPKGVAVPHRALGTFLSAMTGIFGDQRDATWLALTSLSFDISALELMLPLTSGGRVVLAPDAALRDGPALLELVEAGGVDHVQATPSGWRLLLEAGFTGPHVTALVGGEALPVPLAAELRGRVARLVNMYGPTETTIWSSTWEVPPGPRRVAIGGPIAGTRLHVLDDRLFPVPVGVAGELYIAGDGVTRGYLRRPALTAERFLPDPSGPPGARMYRTGDRVRRLPDGGVEFLGRTDNQVKLRGHRIELGEIEAVLGRHPLVRAAAVVVRDETLVAYVAGPAEVAGELPAHAAAVLPPYMVPGTVVVLDELPLTPNGKLDRKALPAVDARAAGPARPHAEPATPAQRQVAAVFAEVLGVDRVGADDDFFALGGHSLLAAKAVARLGRVPIAELFANPTVAGFAAVAERHAGGTVPLARRAAGEPARLSPAQARLWLMHRLEPDSAAYNMYNVWRLRGPLDVAAFAGAVAEVVRRHEVLRTRYPETADGPVAVVEPDGRPVLSDVDTVAGEDEARARVAELVNAPFELTGAAPLRIRLFRLAEDDHVCCLVLHHIAGDGWSLNLLRRELAEAYAGRPGPPGPVLQYADIDPAYWRLGGEELAYWRSRLAAPTVLELPTDHPRPAQPAHRGGFHVFELPGDVTDGLERLGRSGGATLFMVLLAAYQVLLDRHTGQTDVLVGSPAAGRDLVEFEPVVGYFTRTLVFRGDLAGDPTFAELLERTRRTVLEAIGHRDVPYEELLADLGVQRDPSRTPLFQTMMILHTQDEQDAPDRFADLAFELFDPGYGQAKFDLMLEGWRTPGGLLLTLDYDRDLFEPATVAALAERFALLLREVVAGPDRRIGALPLLTGADRRRLESWGSGGAARRRPVPQLFADTVRRAPEATALVCGDETTSYAELAERAAGLAGRLRGHRIVGVCLGRSPGMVVALLAAWHAGAAYLPLDPAYPPDRLAAMVADAGATAVVTDAAHAGLLPDGVQLVDVAAPGPPAVPCTPGPDAYVIYTSGSTGTPKGVLVEHAALAARVAWMLRRYGLGPDDRVVQFASLSFDTHAEEIFPALAAGAGVVLLPDGGRTLPDFLATGPRVTVLDLPTAYWHQLVDLIDQVRWPEALRLVILGGEQAHAAAVARWREHFGDRVALLNTYGPTETTIIATAALLDASADRPPIGRPIDGTSAAVLDRAGRPVPPGVAGELAIGGAGVARGYLGRPALTAERFEPDPLGPPGARRYRTGDLVRWRADGQLEFLGRIDDQVKVRGFRVEPGEVEACLTAHPAVGDAAVIADGDRLVGFVVGEVTDAQMRRHAAAALPPHLVPSLFVAVDRLPLTVTGKVDRDALRRRAARHERPAAAPAPAARVALTDVERLVAEVWRDVLGVAPTGAEQDFFALGGHSLSALRVTARVGAAVEAAVPIRTLFEQPTLGGFAAAVEALLLAELDGLSDEEAARLLAEADEEMGQQP</sequence>
<accession>A0ABP5U8X6</accession>
<evidence type="ECO:0000256" key="1">
    <source>
        <dbReference type="ARBA" id="ARBA00001957"/>
    </source>
</evidence>
<dbReference type="InterPro" id="IPR000873">
    <property type="entry name" value="AMP-dep_synth/lig_dom"/>
</dbReference>
<organism evidence="5 6">
    <name type="scientific">Dactylosporangium salmoneum</name>
    <dbReference type="NCBI Taxonomy" id="53361"/>
    <lineage>
        <taxon>Bacteria</taxon>
        <taxon>Bacillati</taxon>
        <taxon>Actinomycetota</taxon>
        <taxon>Actinomycetes</taxon>
        <taxon>Micromonosporales</taxon>
        <taxon>Micromonosporaceae</taxon>
        <taxon>Dactylosporangium</taxon>
    </lineage>
</organism>
<evidence type="ECO:0000313" key="5">
    <source>
        <dbReference type="EMBL" id="GAA2372522.1"/>
    </source>
</evidence>
<dbReference type="SMART" id="SM00823">
    <property type="entry name" value="PKS_PP"/>
    <property type="match status" value="2"/>
</dbReference>
<dbReference type="Pfam" id="PF00501">
    <property type="entry name" value="AMP-binding"/>
    <property type="match status" value="2"/>
</dbReference>
<keyword evidence="3" id="KW-0597">Phosphoprotein</keyword>
<name>A0ABP5U8X6_9ACTN</name>
<dbReference type="InterPro" id="IPR045851">
    <property type="entry name" value="AMP-bd_C_sf"/>
</dbReference>
<dbReference type="InterPro" id="IPR006162">
    <property type="entry name" value="Ppantetheine_attach_site"/>
</dbReference>
<dbReference type="Proteomes" id="UP001501444">
    <property type="component" value="Unassembled WGS sequence"/>
</dbReference>
<dbReference type="Gene3D" id="2.30.38.10">
    <property type="entry name" value="Luciferase, Domain 3"/>
    <property type="match status" value="1"/>
</dbReference>
<dbReference type="Pfam" id="PF00550">
    <property type="entry name" value="PP-binding"/>
    <property type="match status" value="2"/>
</dbReference>
<dbReference type="Gene3D" id="3.40.50.980">
    <property type="match status" value="2"/>
</dbReference>
<dbReference type="PROSITE" id="PS00455">
    <property type="entry name" value="AMP_BINDING"/>
    <property type="match status" value="2"/>
</dbReference>
<keyword evidence="6" id="KW-1185">Reference proteome</keyword>
<dbReference type="InterPro" id="IPR009081">
    <property type="entry name" value="PP-bd_ACP"/>
</dbReference>
<dbReference type="InterPro" id="IPR010071">
    <property type="entry name" value="AA_adenyl_dom"/>
</dbReference>
<dbReference type="NCBIfam" id="TIGR01733">
    <property type="entry name" value="AA-adenyl-dom"/>
    <property type="match status" value="2"/>
</dbReference>
<dbReference type="InterPro" id="IPR020806">
    <property type="entry name" value="PKS_PP-bd"/>
</dbReference>
<dbReference type="SUPFAM" id="SSF47336">
    <property type="entry name" value="ACP-like"/>
    <property type="match status" value="2"/>
</dbReference>
<evidence type="ECO:0000256" key="3">
    <source>
        <dbReference type="ARBA" id="ARBA00022553"/>
    </source>
</evidence>
<comment type="cofactor">
    <cofactor evidence="1">
        <name>pantetheine 4'-phosphate</name>
        <dbReference type="ChEBI" id="CHEBI:47942"/>
    </cofactor>
</comment>
<reference evidence="6" key="1">
    <citation type="journal article" date="2019" name="Int. J. Syst. Evol. Microbiol.">
        <title>The Global Catalogue of Microorganisms (GCM) 10K type strain sequencing project: providing services to taxonomists for standard genome sequencing and annotation.</title>
        <authorList>
            <consortium name="The Broad Institute Genomics Platform"/>
            <consortium name="The Broad Institute Genome Sequencing Center for Infectious Disease"/>
            <person name="Wu L."/>
            <person name="Ma J."/>
        </authorList>
    </citation>
    <scope>NUCLEOTIDE SEQUENCE [LARGE SCALE GENOMIC DNA]</scope>
    <source>
        <strain evidence="6">JCM 3272</strain>
    </source>
</reference>
<proteinExistence type="predicted"/>
<dbReference type="InterPro" id="IPR025110">
    <property type="entry name" value="AMP-bd_C"/>
</dbReference>
<dbReference type="InterPro" id="IPR023213">
    <property type="entry name" value="CAT-like_dom_sf"/>
</dbReference>
<comment type="caution">
    <text evidence="5">The sequence shown here is derived from an EMBL/GenBank/DDBJ whole genome shotgun (WGS) entry which is preliminary data.</text>
</comment>
<dbReference type="RefSeq" id="WP_344617345.1">
    <property type="nucleotide sequence ID" value="NZ_BAAARV010000074.1"/>
</dbReference>
<dbReference type="InterPro" id="IPR042099">
    <property type="entry name" value="ANL_N_sf"/>
</dbReference>
<dbReference type="CDD" id="cd19531">
    <property type="entry name" value="LCL_NRPS-like"/>
    <property type="match status" value="2"/>
</dbReference>
<evidence type="ECO:0000259" key="4">
    <source>
        <dbReference type="PROSITE" id="PS50075"/>
    </source>
</evidence>
<dbReference type="InterPro" id="IPR020845">
    <property type="entry name" value="AMP-binding_CS"/>
</dbReference>
<evidence type="ECO:0000256" key="2">
    <source>
        <dbReference type="ARBA" id="ARBA00022450"/>
    </source>
</evidence>
<protein>
    <recommendedName>
        <fullName evidence="4">Carrier domain-containing protein</fullName>
    </recommendedName>
</protein>
<dbReference type="PANTHER" id="PTHR45527:SF1">
    <property type="entry name" value="FATTY ACID SYNTHASE"/>
    <property type="match status" value="1"/>
</dbReference>
<feature type="domain" description="Carrier" evidence="4">
    <location>
        <begin position="939"/>
        <end position="1009"/>
    </location>
</feature>
<dbReference type="InterPro" id="IPR036736">
    <property type="entry name" value="ACP-like_sf"/>
</dbReference>
<dbReference type="Gene3D" id="1.10.1200.10">
    <property type="entry name" value="ACP-like"/>
    <property type="match status" value="2"/>
</dbReference>
<keyword evidence="2" id="KW-0596">Phosphopantetheine</keyword>
<dbReference type="CDD" id="cd05930">
    <property type="entry name" value="A_NRPS"/>
    <property type="match status" value="1"/>
</dbReference>
<dbReference type="Pfam" id="PF00668">
    <property type="entry name" value="Condensation"/>
    <property type="match status" value="2"/>
</dbReference>